<comment type="caution">
    <text evidence="1">The sequence shown here is derived from an EMBL/GenBank/DDBJ whole genome shotgun (WGS) entry which is preliminary data.</text>
</comment>
<organism evidence="1 2">
    <name type="scientific">Arctium lappa</name>
    <name type="common">Greater burdock</name>
    <name type="synonym">Lappa major</name>
    <dbReference type="NCBI Taxonomy" id="4217"/>
    <lineage>
        <taxon>Eukaryota</taxon>
        <taxon>Viridiplantae</taxon>
        <taxon>Streptophyta</taxon>
        <taxon>Embryophyta</taxon>
        <taxon>Tracheophyta</taxon>
        <taxon>Spermatophyta</taxon>
        <taxon>Magnoliopsida</taxon>
        <taxon>eudicotyledons</taxon>
        <taxon>Gunneridae</taxon>
        <taxon>Pentapetalae</taxon>
        <taxon>asterids</taxon>
        <taxon>campanulids</taxon>
        <taxon>Asterales</taxon>
        <taxon>Asteraceae</taxon>
        <taxon>Carduoideae</taxon>
        <taxon>Cardueae</taxon>
        <taxon>Arctiinae</taxon>
        <taxon>Arctium</taxon>
    </lineage>
</organism>
<evidence type="ECO:0000313" key="1">
    <source>
        <dbReference type="EMBL" id="KAI3715079.1"/>
    </source>
</evidence>
<protein>
    <submittedName>
        <fullName evidence="1">Uncharacterized protein</fullName>
    </submittedName>
</protein>
<reference evidence="1 2" key="2">
    <citation type="journal article" date="2022" name="Mol. Ecol. Resour.">
        <title>The genomes of chicory, endive, great burdock and yacon provide insights into Asteraceae paleo-polyploidization history and plant inulin production.</title>
        <authorList>
            <person name="Fan W."/>
            <person name="Wang S."/>
            <person name="Wang H."/>
            <person name="Wang A."/>
            <person name="Jiang F."/>
            <person name="Liu H."/>
            <person name="Zhao H."/>
            <person name="Xu D."/>
            <person name="Zhang Y."/>
        </authorList>
    </citation>
    <scope>NUCLEOTIDE SEQUENCE [LARGE SCALE GENOMIC DNA]</scope>
    <source>
        <strain evidence="2">cv. Niubang</strain>
    </source>
</reference>
<dbReference type="Proteomes" id="UP001055879">
    <property type="component" value="Linkage Group LG07"/>
</dbReference>
<sequence>MNPNEEHIPVQCINQFLTALMMITGYYKLVHMNVVPEDDINRHLGCSGIQLLVVDVHLSFYSGVVLNFKSLLFDSDLHINAMEGLSWPSPTAAQAGTNNTSRVVSAAENSCVSVLLHCLQVVYVQWKGGPGSPSPPALRLRQPQATHLLSFLHRKTHGPKQSSYRYYCSIACKYQIDGGRPTSLEPPARPPASNNGNGDNGGAAGGAASGSAATGGSRNGKTTSQHRSREIKGSFILNQVQLIISNVKNLK</sequence>
<dbReference type="EMBL" id="CM042053">
    <property type="protein sequence ID" value="KAI3715079.1"/>
    <property type="molecule type" value="Genomic_DNA"/>
</dbReference>
<gene>
    <name evidence="1" type="ORF">L6452_22046</name>
</gene>
<accession>A0ACB9AXW4</accession>
<reference evidence="2" key="1">
    <citation type="journal article" date="2022" name="Mol. Ecol. Resour.">
        <title>The genomes of chicory, endive, great burdock and yacon provide insights into Asteraceae palaeo-polyploidization history and plant inulin production.</title>
        <authorList>
            <person name="Fan W."/>
            <person name="Wang S."/>
            <person name="Wang H."/>
            <person name="Wang A."/>
            <person name="Jiang F."/>
            <person name="Liu H."/>
            <person name="Zhao H."/>
            <person name="Xu D."/>
            <person name="Zhang Y."/>
        </authorList>
    </citation>
    <scope>NUCLEOTIDE SEQUENCE [LARGE SCALE GENOMIC DNA]</scope>
    <source>
        <strain evidence="2">cv. Niubang</strain>
    </source>
</reference>
<proteinExistence type="predicted"/>
<evidence type="ECO:0000313" key="2">
    <source>
        <dbReference type="Proteomes" id="UP001055879"/>
    </source>
</evidence>
<keyword evidence="2" id="KW-1185">Reference proteome</keyword>
<name>A0ACB9AXW4_ARCLA</name>